<accession>A0AAD7WIS8</accession>
<evidence type="ECO:0000313" key="2">
    <source>
        <dbReference type="EMBL" id="KAJ8398205.1"/>
    </source>
</evidence>
<evidence type="ECO:0000313" key="3">
    <source>
        <dbReference type="Proteomes" id="UP001221898"/>
    </source>
</evidence>
<name>A0AAD7WIS8_9TELE</name>
<dbReference type="Proteomes" id="UP001221898">
    <property type="component" value="Unassembled WGS sequence"/>
</dbReference>
<dbReference type="EMBL" id="JAINUG010000092">
    <property type="protein sequence ID" value="KAJ8398205.1"/>
    <property type="molecule type" value="Genomic_DNA"/>
</dbReference>
<sequence>MTFPGEGAETPAGDICVVCLSFLPAAPGWRDTCARARGPPRAGDECTVALSCCQRPPTQPPPHALLTHKASSNNICTAGCFHLPVFKEEVMQPPATVYTSRLAVGAICLSPTIPEPCVDLLHAPTVATGSRYRHLRPVPQPIRPLDRSPSPERHVKATVTNELLTPILGHRRSPSLPERAGSVPSSGKEAG</sequence>
<gene>
    <name evidence="2" type="ORF">AAFF_G00430490</name>
</gene>
<keyword evidence="3" id="KW-1185">Reference proteome</keyword>
<dbReference type="AlphaFoldDB" id="A0AAD7WIS8"/>
<comment type="caution">
    <text evidence="2">The sequence shown here is derived from an EMBL/GenBank/DDBJ whole genome shotgun (WGS) entry which is preliminary data.</text>
</comment>
<proteinExistence type="predicted"/>
<evidence type="ECO:0000256" key="1">
    <source>
        <dbReference type="SAM" id="MobiDB-lite"/>
    </source>
</evidence>
<reference evidence="2" key="1">
    <citation type="journal article" date="2023" name="Science">
        <title>Genome structures resolve the early diversification of teleost fishes.</title>
        <authorList>
            <person name="Parey E."/>
            <person name="Louis A."/>
            <person name="Montfort J."/>
            <person name="Bouchez O."/>
            <person name="Roques C."/>
            <person name="Iampietro C."/>
            <person name="Lluch J."/>
            <person name="Castinel A."/>
            <person name="Donnadieu C."/>
            <person name="Desvignes T."/>
            <person name="Floi Bucao C."/>
            <person name="Jouanno E."/>
            <person name="Wen M."/>
            <person name="Mejri S."/>
            <person name="Dirks R."/>
            <person name="Jansen H."/>
            <person name="Henkel C."/>
            <person name="Chen W.J."/>
            <person name="Zahm M."/>
            <person name="Cabau C."/>
            <person name="Klopp C."/>
            <person name="Thompson A.W."/>
            <person name="Robinson-Rechavi M."/>
            <person name="Braasch I."/>
            <person name="Lecointre G."/>
            <person name="Bobe J."/>
            <person name="Postlethwait J.H."/>
            <person name="Berthelot C."/>
            <person name="Roest Crollius H."/>
            <person name="Guiguen Y."/>
        </authorList>
    </citation>
    <scope>NUCLEOTIDE SEQUENCE</scope>
    <source>
        <strain evidence="2">NC1722</strain>
    </source>
</reference>
<feature type="region of interest" description="Disordered" evidence="1">
    <location>
        <begin position="166"/>
        <end position="191"/>
    </location>
</feature>
<protein>
    <submittedName>
        <fullName evidence="2">Uncharacterized protein</fullName>
    </submittedName>
</protein>
<organism evidence="2 3">
    <name type="scientific">Aldrovandia affinis</name>
    <dbReference type="NCBI Taxonomy" id="143900"/>
    <lineage>
        <taxon>Eukaryota</taxon>
        <taxon>Metazoa</taxon>
        <taxon>Chordata</taxon>
        <taxon>Craniata</taxon>
        <taxon>Vertebrata</taxon>
        <taxon>Euteleostomi</taxon>
        <taxon>Actinopterygii</taxon>
        <taxon>Neopterygii</taxon>
        <taxon>Teleostei</taxon>
        <taxon>Notacanthiformes</taxon>
        <taxon>Halosauridae</taxon>
        <taxon>Aldrovandia</taxon>
    </lineage>
</organism>